<sequence>MDLGERLKDIRDDKDISIQELAANTKISADKLYNFEINNEKPNVFQLDKLAQFYNLSLSDIVNKEEVEKELKIRSWIANSMIIPAIFSFKFMDENNYISIFMIFIMYIIGFYSTHFGKMTRIMEQLQFENPMAKWIRSKLTRVVSYTLSVALLLSGVLLMIINFDKLGAFGAMLLDAGIVAVLASVMVWDANKN</sequence>
<dbReference type="InterPro" id="IPR010982">
    <property type="entry name" value="Lambda_DNA-bd_dom_sf"/>
</dbReference>
<keyword evidence="4" id="KW-1185">Reference proteome</keyword>
<evidence type="ECO:0000313" key="3">
    <source>
        <dbReference type="EMBL" id="TPR24488.1"/>
    </source>
</evidence>
<feature type="transmembrane region" description="Helical" evidence="1">
    <location>
        <begin position="143"/>
        <end position="162"/>
    </location>
</feature>
<dbReference type="PROSITE" id="PS50943">
    <property type="entry name" value="HTH_CROC1"/>
    <property type="match status" value="1"/>
</dbReference>
<protein>
    <submittedName>
        <fullName evidence="3">XRE family transcriptional regulator</fullName>
    </submittedName>
</protein>
<dbReference type="RefSeq" id="WP_140925919.1">
    <property type="nucleotide sequence ID" value="NZ_QUAU01000003.1"/>
</dbReference>
<keyword evidence="1" id="KW-0812">Transmembrane</keyword>
<name>A0ABY2YVX6_9LACO</name>
<feature type="domain" description="HTH cro/C1-type" evidence="2">
    <location>
        <begin position="7"/>
        <end position="61"/>
    </location>
</feature>
<accession>A0ABY2YVX6</accession>
<comment type="caution">
    <text evidence="3">The sequence shown here is derived from an EMBL/GenBank/DDBJ whole genome shotgun (WGS) entry which is preliminary data.</text>
</comment>
<dbReference type="EMBL" id="QUAV01000003">
    <property type="protein sequence ID" value="TPR24488.1"/>
    <property type="molecule type" value="Genomic_DNA"/>
</dbReference>
<proteinExistence type="predicted"/>
<dbReference type="Gene3D" id="1.10.260.40">
    <property type="entry name" value="lambda repressor-like DNA-binding domains"/>
    <property type="match status" value="1"/>
</dbReference>
<dbReference type="Proteomes" id="UP000777560">
    <property type="component" value="Unassembled WGS sequence"/>
</dbReference>
<feature type="transmembrane region" description="Helical" evidence="1">
    <location>
        <begin position="168"/>
        <end position="189"/>
    </location>
</feature>
<keyword evidence="1" id="KW-1133">Transmembrane helix</keyword>
<dbReference type="InterPro" id="IPR001387">
    <property type="entry name" value="Cro/C1-type_HTH"/>
</dbReference>
<organism evidence="3 4">
    <name type="scientific">Apilactobacillus micheneri</name>
    <dbReference type="NCBI Taxonomy" id="1899430"/>
    <lineage>
        <taxon>Bacteria</taxon>
        <taxon>Bacillati</taxon>
        <taxon>Bacillota</taxon>
        <taxon>Bacilli</taxon>
        <taxon>Lactobacillales</taxon>
        <taxon>Lactobacillaceae</taxon>
        <taxon>Apilactobacillus</taxon>
    </lineage>
</organism>
<evidence type="ECO:0000259" key="2">
    <source>
        <dbReference type="PROSITE" id="PS50943"/>
    </source>
</evidence>
<dbReference type="SMART" id="SM00530">
    <property type="entry name" value="HTH_XRE"/>
    <property type="match status" value="1"/>
</dbReference>
<evidence type="ECO:0000313" key="4">
    <source>
        <dbReference type="Proteomes" id="UP000777560"/>
    </source>
</evidence>
<keyword evidence="1" id="KW-0472">Membrane</keyword>
<feature type="transmembrane region" description="Helical" evidence="1">
    <location>
        <begin position="97"/>
        <end position="114"/>
    </location>
</feature>
<evidence type="ECO:0000256" key="1">
    <source>
        <dbReference type="SAM" id="Phobius"/>
    </source>
</evidence>
<dbReference type="SUPFAM" id="SSF47413">
    <property type="entry name" value="lambda repressor-like DNA-binding domains"/>
    <property type="match status" value="1"/>
</dbReference>
<reference evidence="3 4" key="1">
    <citation type="submission" date="2018-08" db="EMBL/GenBank/DDBJ databases">
        <title>Comparative genomics of wild bee and flower associated Lactobacillus reveals potential adaptation to the bee host.</title>
        <authorList>
            <person name="Vuong H.Q."/>
            <person name="Mcfrederick Q.S."/>
        </authorList>
    </citation>
    <scope>NUCLEOTIDE SEQUENCE [LARGE SCALE GENOMIC DNA]</scope>
    <source>
        <strain evidence="3 4">HV_13</strain>
    </source>
</reference>
<dbReference type="CDD" id="cd00093">
    <property type="entry name" value="HTH_XRE"/>
    <property type="match status" value="1"/>
</dbReference>
<gene>
    <name evidence="3" type="ORF">DY114_04195</name>
</gene>
<dbReference type="Pfam" id="PF12844">
    <property type="entry name" value="HTH_19"/>
    <property type="match status" value="1"/>
</dbReference>